<name>A0ABQ2AQS6_9MICC</name>
<evidence type="ECO:0000313" key="2">
    <source>
        <dbReference type="Proteomes" id="UP000643279"/>
    </source>
</evidence>
<evidence type="ECO:0000313" key="1">
    <source>
        <dbReference type="EMBL" id="GGH95779.1"/>
    </source>
</evidence>
<sequence>MMVERVTTAVTGAASKFCLAAGARFKPISATMAPVTMGGMSRLIQSAPNFCTTAPTSARTVPASTTPPSAPGMPNCCWEAMMGAINAKLEPR</sequence>
<proteinExistence type="predicted"/>
<gene>
    <name evidence="1" type="ORF">GCM10007170_22100</name>
</gene>
<reference evidence="2" key="1">
    <citation type="journal article" date="2019" name="Int. J. Syst. Evol. Microbiol.">
        <title>The Global Catalogue of Microorganisms (GCM) 10K type strain sequencing project: providing services to taxonomists for standard genome sequencing and annotation.</title>
        <authorList>
            <consortium name="The Broad Institute Genomics Platform"/>
            <consortium name="The Broad Institute Genome Sequencing Center for Infectious Disease"/>
            <person name="Wu L."/>
            <person name="Ma J."/>
        </authorList>
    </citation>
    <scope>NUCLEOTIDE SEQUENCE [LARGE SCALE GENOMIC DNA]</scope>
    <source>
        <strain evidence="2">CGMCC 1.12778</strain>
    </source>
</reference>
<keyword evidence="2" id="KW-1185">Reference proteome</keyword>
<accession>A0ABQ2AQS6</accession>
<dbReference type="Proteomes" id="UP000643279">
    <property type="component" value="Unassembled WGS sequence"/>
</dbReference>
<dbReference type="EMBL" id="BMFW01000008">
    <property type="protein sequence ID" value="GGH95779.1"/>
    <property type="molecule type" value="Genomic_DNA"/>
</dbReference>
<protein>
    <submittedName>
        <fullName evidence="1">Uncharacterized protein</fullName>
    </submittedName>
</protein>
<comment type="caution">
    <text evidence="1">The sequence shown here is derived from an EMBL/GenBank/DDBJ whole genome shotgun (WGS) entry which is preliminary data.</text>
</comment>
<organism evidence="1 2">
    <name type="scientific">Arthrobacter liuii</name>
    <dbReference type="NCBI Taxonomy" id="1476996"/>
    <lineage>
        <taxon>Bacteria</taxon>
        <taxon>Bacillati</taxon>
        <taxon>Actinomycetota</taxon>
        <taxon>Actinomycetes</taxon>
        <taxon>Micrococcales</taxon>
        <taxon>Micrococcaceae</taxon>
        <taxon>Arthrobacter</taxon>
    </lineage>
</organism>